<comment type="similarity">
    <text evidence="1">Belongs to the RAD52 family.</text>
</comment>
<evidence type="ECO:0000256" key="3">
    <source>
        <dbReference type="ARBA" id="ARBA00023172"/>
    </source>
</evidence>
<dbReference type="InterPro" id="IPR007232">
    <property type="entry name" value="Rad52_Rad59_Rad22"/>
</dbReference>
<feature type="region of interest" description="Disordered" evidence="5">
    <location>
        <begin position="159"/>
        <end position="229"/>
    </location>
</feature>
<sequence>MGDHPTLFGTEKFEPEEYQNIANFCSTPIPETELTSRKGNGNMNFAYIEGWKSINVANEAFGFNGWSSSIKILEVDFDEMISPGRYMISVTAIVRVTLKNGTYHEDVGMGSGDGPRAAALEKAKKEAVTDSLKRVLRLFGDAFGNYLYDKDTNREVSKSITASKTAAKPAAQQASKPAPQQQQISKPAPQQQPISKPAPQPQQQQQLQQNQQQQQQPQVKQEDDDDFNF</sequence>
<dbReference type="GO" id="GO:0005634">
    <property type="term" value="C:nucleus"/>
    <property type="evidence" value="ECO:0007669"/>
    <property type="project" value="TreeGrafter"/>
</dbReference>
<dbReference type="GO" id="GO:0000724">
    <property type="term" value="P:double-strand break repair via homologous recombination"/>
    <property type="evidence" value="ECO:0007669"/>
    <property type="project" value="TreeGrafter"/>
</dbReference>
<keyword evidence="2" id="KW-0227">DNA damage</keyword>
<dbReference type="AlphaFoldDB" id="A0A8J4V959"/>
<feature type="compositionally biased region" description="Low complexity" evidence="5">
    <location>
        <begin position="159"/>
        <end position="218"/>
    </location>
</feature>
<dbReference type="OrthoDB" id="18467at2759"/>
<evidence type="ECO:0000256" key="2">
    <source>
        <dbReference type="ARBA" id="ARBA00022763"/>
    </source>
</evidence>
<reference evidence="6" key="1">
    <citation type="submission" date="2020-01" db="EMBL/GenBank/DDBJ databases">
        <title>Development of genomics and gene disruption for Polysphondylium violaceum indicates a role for the polyketide synthase stlB in stalk morphogenesis.</title>
        <authorList>
            <person name="Narita B."/>
            <person name="Kawabe Y."/>
            <person name="Kin K."/>
            <person name="Saito T."/>
            <person name="Gibbs R."/>
            <person name="Kuspa A."/>
            <person name="Muzny D."/>
            <person name="Queller D."/>
            <person name="Richards S."/>
            <person name="Strassman J."/>
            <person name="Sucgang R."/>
            <person name="Worley K."/>
            <person name="Schaap P."/>
        </authorList>
    </citation>
    <scope>NUCLEOTIDE SEQUENCE</scope>
    <source>
        <strain evidence="6">QSvi11</strain>
    </source>
</reference>
<dbReference type="Gene3D" id="3.30.390.80">
    <property type="entry name" value="DNA repair protein Rad52/59/22"/>
    <property type="match status" value="1"/>
</dbReference>
<name>A0A8J4V959_9MYCE</name>
<evidence type="ECO:0000313" key="6">
    <source>
        <dbReference type="EMBL" id="KAF2075749.1"/>
    </source>
</evidence>
<dbReference type="SUPFAM" id="SSF54768">
    <property type="entry name" value="dsRNA-binding domain-like"/>
    <property type="match status" value="1"/>
</dbReference>
<dbReference type="InterPro" id="IPR041247">
    <property type="entry name" value="Rad52_fam"/>
</dbReference>
<keyword evidence="3" id="KW-0233">DNA recombination</keyword>
<dbReference type="PANTHER" id="PTHR12132:SF1">
    <property type="entry name" value="DNA REPAIR PROTEIN RAD52 HOMOLOG"/>
    <property type="match status" value="1"/>
</dbReference>
<evidence type="ECO:0000313" key="7">
    <source>
        <dbReference type="Proteomes" id="UP000695562"/>
    </source>
</evidence>
<dbReference type="GO" id="GO:0006312">
    <property type="term" value="P:mitotic recombination"/>
    <property type="evidence" value="ECO:0007669"/>
    <property type="project" value="TreeGrafter"/>
</dbReference>
<dbReference type="EMBL" id="AJWJ01000087">
    <property type="protein sequence ID" value="KAF2075749.1"/>
    <property type="molecule type" value="Genomic_DNA"/>
</dbReference>
<organism evidence="6 7">
    <name type="scientific">Polysphondylium violaceum</name>
    <dbReference type="NCBI Taxonomy" id="133409"/>
    <lineage>
        <taxon>Eukaryota</taxon>
        <taxon>Amoebozoa</taxon>
        <taxon>Evosea</taxon>
        <taxon>Eumycetozoa</taxon>
        <taxon>Dictyostelia</taxon>
        <taxon>Dictyosteliales</taxon>
        <taxon>Dictyosteliaceae</taxon>
        <taxon>Polysphondylium</taxon>
    </lineage>
</organism>
<dbReference type="GO" id="GO:0045002">
    <property type="term" value="P:double-strand break repair via single-strand annealing"/>
    <property type="evidence" value="ECO:0007669"/>
    <property type="project" value="TreeGrafter"/>
</dbReference>
<comment type="caution">
    <text evidence="6">The sequence shown here is derived from an EMBL/GenBank/DDBJ whole genome shotgun (WGS) entry which is preliminary data.</text>
</comment>
<keyword evidence="7" id="KW-1185">Reference proteome</keyword>
<proteinExistence type="inferred from homology"/>
<dbReference type="Pfam" id="PF04098">
    <property type="entry name" value="Rad52_Rad22"/>
    <property type="match status" value="1"/>
</dbReference>
<keyword evidence="4" id="KW-0234">DNA repair</keyword>
<accession>A0A8J4V959</accession>
<evidence type="ECO:0000256" key="1">
    <source>
        <dbReference type="ARBA" id="ARBA00006638"/>
    </source>
</evidence>
<dbReference type="Proteomes" id="UP000695562">
    <property type="component" value="Unassembled WGS sequence"/>
</dbReference>
<protein>
    <submittedName>
        <fullName evidence="6">Uncharacterized protein</fullName>
    </submittedName>
</protein>
<dbReference type="InterPro" id="IPR042525">
    <property type="entry name" value="Rad52_Rad59_Rad22_sf"/>
</dbReference>
<evidence type="ECO:0000256" key="4">
    <source>
        <dbReference type="ARBA" id="ARBA00023204"/>
    </source>
</evidence>
<dbReference type="FunFam" id="3.30.390.80:FF:000001">
    <property type="entry name" value="DNA repair protein RAD52 homolog"/>
    <property type="match status" value="1"/>
</dbReference>
<dbReference type="PANTHER" id="PTHR12132">
    <property type="entry name" value="DNA REPAIR AND RECOMBINATION PROTEIN RAD52, RAD59"/>
    <property type="match status" value="1"/>
</dbReference>
<evidence type="ECO:0000256" key="5">
    <source>
        <dbReference type="SAM" id="MobiDB-lite"/>
    </source>
</evidence>
<gene>
    <name evidence="6" type="ORF">CYY_002931</name>
</gene>